<dbReference type="CDD" id="cd03801">
    <property type="entry name" value="GT4_PimA-like"/>
    <property type="match status" value="1"/>
</dbReference>
<dbReference type="RefSeq" id="WP_160617009.1">
    <property type="nucleotide sequence ID" value="NZ_WTYR01000001.1"/>
</dbReference>
<name>A0A6I4U2U7_9SPHN</name>
<dbReference type="InterPro" id="IPR028098">
    <property type="entry name" value="Glyco_trans_4-like_N"/>
</dbReference>
<organism evidence="2 3">
    <name type="scientific">Alteriqipengyuania halimionae</name>
    <dbReference type="NCBI Taxonomy" id="1926630"/>
    <lineage>
        <taxon>Bacteria</taxon>
        <taxon>Pseudomonadati</taxon>
        <taxon>Pseudomonadota</taxon>
        <taxon>Alphaproteobacteria</taxon>
        <taxon>Sphingomonadales</taxon>
        <taxon>Erythrobacteraceae</taxon>
        <taxon>Alteriqipengyuania</taxon>
    </lineage>
</organism>
<proteinExistence type="predicted"/>
<evidence type="ECO:0000259" key="1">
    <source>
        <dbReference type="Pfam" id="PF13439"/>
    </source>
</evidence>
<dbReference type="Pfam" id="PF13692">
    <property type="entry name" value="Glyco_trans_1_4"/>
    <property type="match status" value="1"/>
</dbReference>
<dbReference type="SUPFAM" id="SSF53756">
    <property type="entry name" value="UDP-Glycosyltransferase/glycogen phosphorylase"/>
    <property type="match status" value="1"/>
</dbReference>
<keyword evidence="3" id="KW-1185">Reference proteome</keyword>
<feature type="domain" description="Glycosyltransferase subfamily 4-like N-terminal" evidence="1">
    <location>
        <begin position="24"/>
        <end position="142"/>
    </location>
</feature>
<keyword evidence="2" id="KW-0808">Transferase</keyword>
<comment type="caution">
    <text evidence="2">The sequence shown here is derived from an EMBL/GenBank/DDBJ whole genome shotgun (WGS) entry which is preliminary data.</text>
</comment>
<dbReference type="EMBL" id="WTYR01000001">
    <property type="protein sequence ID" value="MXP10399.1"/>
    <property type="molecule type" value="Genomic_DNA"/>
</dbReference>
<dbReference type="PANTHER" id="PTHR12526:SF638">
    <property type="entry name" value="SPORE COAT PROTEIN SA"/>
    <property type="match status" value="1"/>
</dbReference>
<evidence type="ECO:0000313" key="3">
    <source>
        <dbReference type="Proteomes" id="UP000429229"/>
    </source>
</evidence>
<dbReference type="OrthoDB" id="9806708at2"/>
<dbReference type="Gene3D" id="3.40.50.2000">
    <property type="entry name" value="Glycogen Phosphorylase B"/>
    <property type="match status" value="2"/>
</dbReference>
<protein>
    <submittedName>
        <fullName evidence="2">Glycosyltransferase</fullName>
    </submittedName>
</protein>
<accession>A0A6I4U2U7</accession>
<dbReference type="GO" id="GO:0016757">
    <property type="term" value="F:glycosyltransferase activity"/>
    <property type="evidence" value="ECO:0007669"/>
    <property type="project" value="UniProtKB-ARBA"/>
</dbReference>
<dbReference type="Proteomes" id="UP000429229">
    <property type="component" value="Unassembled WGS sequence"/>
</dbReference>
<reference evidence="2 3" key="1">
    <citation type="submission" date="2019-12" db="EMBL/GenBank/DDBJ databases">
        <title>Genomic-based taxomic classification of the family Erythrobacteraceae.</title>
        <authorList>
            <person name="Xu L."/>
        </authorList>
    </citation>
    <scope>NUCLEOTIDE SEQUENCE [LARGE SCALE GENOMIC DNA]</scope>
    <source>
        <strain evidence="2 3">LMG 29519</strain>
    </source>
</reference>
<dbReference type="AlphaFoldDB" id="A0A6I4U2U7"/>
<dbReference type="PANTHER" id="PTHR12526">
    <property type="entry name" value="GLYCOSYLTRANSFERASE"/>
    <property type="match status" value="1"/>
</dbReference>
<dbReference type="Pfam" id="PF13439">
    <property type="entry name" value="Glyco_transf_4"/>
    <property type="match status" value="1"/>
</dbReference>
<gene>
    <name evidence="2" type="ORF">GRI68_09445</name>
</gene>
<evidence type="ECO:0000313" key="2">
    <source>
        <dbReference type="EMBL" id="MXP10399.1"/>
    </source>
</evidence>
<sequence>MIDVVHLLDDFAFGGVTRALTVFDHPDLTEHARSRTVAIGKDRLAESFDADLLVTHVPPCWSRLGFLLSLRLRNRDARLVHVEHSYTEGFVREGVPSPGRFTALLRLAYSLYDEIVCVSHAQRDWLAGDIGIPEAKLRVIHPWCGREDLFSLRSISSDYERPLSLVAYGRFAKEKNFVQLIEAVRMFPPAEIELQLIGDGPEMAAMREAAAGAPNIVFRGRIDDPTQFLGDCDAVVVPSRYEAFGLVATEARMAARPILVADVDGLPEQVGEGGLVRPMRTPDEIATAIGDVRTSPFGEMGLSGRRAVVGQAREILAGWKDVFVAAGSRTADEKIIPFVRKAA</sequence>